<evidence type="ECO:0000259" key="1">
    <source>
        <dbReference type="Pfam" id="PF13280"/>
    </source>
</evidence>
<dbReference type="EMBL" id="CP007452">
    <property type="protein sequence ID" value="AHM55934.1"/>
    <property type="molecule type" value="Genomic_DNA"/>
</dbReference>
<dbReference type="RefSeq" id="WP_025434977.1">
    <property type="nucleotide sequence ID" value="NZ_CP007452.1"/>
</dbReference>
<accession>W8T2G1</accession>
<dbReference type="eggNOG" id="COG2378">
    <property type="taxonomic scope" value="Bacteria"/>
</dbReference>
<protein>
    <recommendedName>
        <fullName evidence="1">WYL domain-containing protein</fullName>
    </recommendedName>
</protein>
<reference evidence="2 3" key="1">
    <citation type="journal article" date="2014" name="Genome Announc.">
        <title>Complete Genome Sequence of Amino Acid-Utilizing Eubacterium acidaminophilum al-2 (DSM 3953).</title>
        <authorList>
            <person name="Poehlein A."/>
            <person name="Andreesen J.R."/>
            <person name="Daniel R."/>
        </authorList>
    </citation>
    <scope>NUCLEOTIDE SEQUENCE [LARGE SCALE GENOMIC DNA]</scope>
    <source>
        <strain evidence="2 3">DSM 3953</strain>
    </source>
</reference>
<dbReference type="AlphaFoldDB" id="W8T2G1"/>
<sequence length="321" mass="36953">MSTNNKSRILYILKILYECTDEENTISITEIIEMLEKQGIVAHRRTIMTDIESIEESGVDVITIKSTQNRYFIGNRDFELAEIKLLIDAVESSKLITQKKSTDLIRKLTTLVSMHQASELHGHIYVDQRIKPENEEIYYTVDAIHSAINSNKQIEFKYYQYTGRKEKIFKNNGFVYSLSPYALIWSEDHYYAIGYCDKHGKVSKFRVDRMANTIITENEILHKPVDFDIAEYAKSVFEMFDGETKTVELKCTNDLMDVIVDRFGENVKTHELGSNCFKAIVDISISPTFYGWVFGFGNKMSILAPIDVKNEYMAMAKSVVG</sequence>
<evidence type="ECO:0000313" key="3">
    <source>
        <dbReference type="Proteomes" id="UP000019591"/>
    </source>
</evidence>
<dbReference type="HOGENOM" id="CLU_053686_0_0_9"/>
<dbReference type="SUPFAM" id="SSF46785">
    <property type="entry name" value="Winged helix' DNA-binding domain"/>
    <property type="match status" value="1"/>
</dbReference>
<dbReference type="PANTHER" id="PTHR34580">
    <property type="match status" value="1"/>
</dbReference>
<dbReference type="PANTHER" id="PTHR34580:SF1">
    <property type="entry name" value="PROTEIN PAFC"/>
    <property type="match status" value="1"/>
</dbReference>
<dbReference type="PATRIC" id="fig|1286171.3.peg.576"/>
<dbReference type="STRING" id="1286171.EAL2_c06320"/>
<evidence type="ECO:0000313" key="2">
    <source>
        <dbReference type="EMBL" id="AHM55934.1"/>
    </source>
</evidence>
<dbReference type="OrthoDB" id="9772503at2"/>
<dbReference type="PROSITE" id="PS52050">
    <property type="entry name" value="WYL"/>
    <property type="match status" value="1"/>
</dbReference>
<dbReference type="InterPro" id="IPR051534">
    <property type="entry name" value="CBASS_pafABC_assoc_protein"/>
</dbReference>
<dbReference type="InterPro" id="IPR036390">
    <property type="entry name" value="WH_DNA-bd_sf"/>
</dbReference>
<dbReference type="Pfam" id="PF13280">
    <property type="entry name" value="WYL"/>
    <property type="match status" value="1"/>
</dbReference>
<name>W8T2G1_PEPAC</name>
<dbReference type="KEGG" id="eac:EAL2_c06320"/>
<dbReference type="Proteomes" id="UP000019591">
    <property type="component" value="Chromosome"/>
</dbReference>
<keyword evidence="3" id="KW-1185">Reference proteome</keyword>
<dbReference type="InterPro" id="IPR026881">
    <property type="entry name" value="WYL_dom"/>
</dbReference>
<organism evidence="2 3">
    <name type="scientific">Peptoclostridium acidaminophilum DSM 3953</name>
    <dbReference type="NCBI Taxonomy" id="1286171"/>
    <lineage>
        <taxon>Bacteria</taxon>
        <taxon>Bacillati</taxon>
        <taxon>Bacillota</taxon>
        <taxon>Clostridia</taxon>
        <taxon>Peptostreptococcales</taxon>
        <taxon>Peptoclostridiaceae</taxon>
        <taxon>Peptoclostridium</taxon>
    </lineage>
</organism>
<proteinExistence type="predicted"/>
<gene>
    <name evidence="2" type="ORF">EAL2_c06320</name>
</gene>
<feature type="domain" description="WYL" evidence="1">
    <location>
        <begin position="141"/>
        <end position="212"/>
    </location>
</feature>